<dbReference type="PROSITE" id="PS50880">
    <property type="entry name" value="TOPRIM"/>
    <property type="match status" value="1"/>
</dbReference>
<dbReference type="InterPro" id="IPR013824">
    <property type="entry name" value="Topo_IA_cen_sub1"/>
</dbReference>
<evidence type="ECO:0000256" key="5">
    <source>
        <dbReference type="ARBA" id="ARBA00023125"/>
    </source>
</evidence>
<dbReference type="SUPFAM" id="SSF56712">
    <property type="entry name" value="Prokaryotic type I DNA topoisomerase"/>
    <property type="match status" value="1"/>
</dbReference>
<dbReference type="SMART" id="SM00437">
    <property type="entry name" value="TOP1Ac"/>
    <property type="match status" value="1"/>
</dbReference>
<dbReference type="InterPro" id="IPR013497">
    <property type="entry name" value="Topo_IA_cen"/>
</dbReference>
<evidence type="ECO:0000256" key="1">
    <source>
        <dbReference type="ARBA" id="ARBA00000213"/>
    </source>
</evidence>
<keyword evidence="5" id="KW-0238">DNA-binding</keyword>
<accession>A0A6C0LML2</accession>
<dbReference type="AlphaFoldDB" id="A0A6C0LML2"/>
<name>A0A6C0LML2_9ZZZZ</name>
<feature type="domain" description="Toprim" evidence="7">
    <location>
        <begin position="9"/>
        <end position="121"/>
    </location>
</feature>
<dbReference type="InterPro" id="IPR013825">
    <property type="entry name" value="Topo_IA_cen_sub2"/>
</dbReference>
<dbReference type="InterPro" id="IPR003601">
    <property type="entry name" value="Topo_IA_2"/>
</dbReference>
<evidence type="ECO:0000256" key="6">
    <source>
        <dbReference type="ARBA" id="ARBA00023235"/>
    </source>
</evidence>
<evidence type="ECO:0000259" key="7">
    <source>
        <dbReference type="PROSITE" id="PS50880"/>
    </source>
</evidence>
<dbReference type="InterPro" id="IPR000380">
    <property type="entry name" value="Topo_IA"/>
</dbReference>
<organism evidence="9">
    <name type="scientific">viral metagenome</name>
    <dbReference type="NCBI Taxonomy" id="1070528"/>
    <lineage>
        <taxon>unclassified sequences</taxon>
        <taxon>metagenomes</taxon>
        <taxon>organismal metagenomes</taxon>
    </lineage>
</organism>
<dbReference type="InterPro" id="IPR003602">
    <property type="entry name" value="Topo_IA_DNA-bd_dom"/>
</dbReference>
<dbReference type="Pfam" id="PF01131">
    <property type="entry name" value="Topoisom_bac"/>
    <property type="match status" value="1"/>
</dbReference>
<keyword evidence="4" id="KW-0799">Topoisomerase</keyword>
<comment type="similarity">
    <text evidence="2">Belongs to the type IA topoisomerase family.</text>
</comment>
<dbReference type="InterPro" id="IPR013826">
    <property type="entry name" value="Topo_IA_cen_sub3"/>
</dbReference>
<dbReference type="EMBL" id="MN740521">
    <property type="protein sequence ID" value="QHU30951.1"/>
    <property type="molecule type" value="Genomic_DNA"/>
</dbReference>
<dbReference type="PROSITE" id="PS52039">
    <property type="entry name" value="TOPO_IA_2"/>
    <property type="match status" value="1"/>
</dbReference>
<dbReference type="Gene3D" id="1.10.290.10">
    <property type="entry name" value="Topoisomerase I, domain 4"/>
    <property type="match status" value="1"/>
</dbReference>
<dbReference type="Gene3D" id="3.40.50.140">
    <property type="match status" value="1"/>
</dbReference>
<dbReference type="GO" id="GO:0006265">
    <property type="term" value="P:DNA topological change"/>
    <property type="evidence" value="ECO:0007669"/>
    <property type="project" value="InterPro"/>
</dbReference>
<dbReference type="InterPro" id="IPR006171">
    <property type="entry name" value="TOPRIM_dom"/>
</dbReference>
<keyword evidence="6" id="KW-0413">Isomerase</keyword>
<dbReference type="SMART" id="SM00436">
    <property type="entry name" value="TOP1Bc"/>
    <property type="match status" value="1"/>
</dbReference>
<evidence type="ECO:0000256" key="2">
    <source>
        <dbReference type="ARBA" id="ARBA00009446"/>
    </source>
</evidence>
<dbReference type="SMART" id="SM00493">
    <property type="entry name" value="TOPRIM"/>
    <property type="match status" value="1"/>
</dbReference>
<dbReference type="PANTHER" id="PTHR42785">
    <property type="entry name" value="DNA TOPOISOMERASE, TYPE IA, CORE"/>
    <property type="match status" value="1"/>
</dbReference>
<evidence type="ECO:0000256" key="3">
    <source>
        <dbReference type="ARBA" id="ARBA00012891"/>
    </source>
</evidence>
<reference evidence="9" key="1">
    <citation type="journal article" date="2020" name="Nature">
        <title>Giant virus diversity and host interactions through global metagenomics.</title>
        <authorList>
            <person name="Schulz F."/>
            <person name="Roux S."/>
            <person name="Paez-Espino D."/>
            <person name="Jungbluth S."/>
            <person name="Walsh D.A."/>
            <person name="Denef V.J."/>
            <person name="McMahon K.D."/>
            <person name="Konstantinidis K.T."/>
            <person name="Eloe-Fadrosh E.A."/>
            <person name="Kyrpides N.C."/>
            <person name="Woyke T."/>
        </authorList>
    </citation>
    <scope>NUCLEOTIDE SEQUENCE</scope>
    <source>
        <strain evidence="9">GVMAG-M-3300027892-73</strain>
    </source>
</reference>
<dbReference type="PRINTS" id="PR00417">
    <property type="entry name" value="PRTPISMRASEI"/>
</dbReference>
<comment type="catalytic activity">
    <reaction evidence="1">
        <text>ATP-independent breakage of single-stranded DNA, followed by passage and rejoining.</text>
        <dbReference type="EC" id="5.6.2.1"/>
    </reaction>
</comment>
<feature type="domain" description="Topo IA-type catalytic" evidence="8">
    <location>
        <begin position="137"/>
        <end position="603"/>
    </location>
</feature>
<dbReference type="Pfam" id="PF01751">
    <property type="entry name" value="Toprim"/>
    <property type="match status" value="1"/>
</dbReference>
<proteinExistence type="inferred from homology"/>
<dbReference type="Gene3D" id="2.70.20.10">
    <property type="entry name" value="Topoisomerase I, domain 3"/>
    <property type="match status" value="1"/>
</dbReference>
<dbReference type="PANTHER" id="PTHR42785:SF1">
    <property type="entry name" value="DNA TOPOISOMERASE"/>
    <property type="match status" value="1"/>
</dbReference>
<dbReference type="InterPro" id="IPR023406">
    <property type="entry name" value="Topo_IA_AS"/>
</dbReference>
<sequence length="791" mass="91409">MTKKYYATTSLVIVESPAKCAKIQQYLGNNYKVIASYGHLRELSSLKDIDLNGDHLKLRFNIIDNKLKQKQVVNIRKAIQECDEVILASDSDREGEAIAWHICDLFGLDVSTCKRIVFNEITESAIKTAIANPRTVDMNLVYAQQARQIIDLVVGYKISPVLWNFVTCNAANSLSAGRCQTPALKIIYDNQQEIDNGEERTVYNTHGYFTKHNICFELNKQFETEAELKHFLTESDKCKHIYHSTPPKRVSKVPPAPFTTSRLQQVVSNELRYSPKDTMKLCQTLYEAGLITYMRTDSKCYSVDFVKTVEPYIIKHYGEGYFNNVTWHENNSQENHNKQDKNHNKQDNIKKDALCQEAHESIRPTNISLQPADITEKVSAKELKVYKIIWENTLESCMPDAVFHVIQSSINGACNTTFKKTNELIYFPGWKIVKKKYETENIEYQHLKTIKDETVLQYNKIVSKVAIVNKKSQYTEAGLIQSLEEKGIGRPSTYSMLVDKIQERNYVKKMDVKGKTVECKDFEFINGTIKESVSSREFGNEKNKLVIQPLGKVVMTFLDKHFNELFNYEHTKQMEEELDKITKNNADMYVLCKNYNVTIDNLISNLNSLKRVNYAIDENNSYIVGRYGPVMKCTEGENVVYKPVKNIDIQKLENGEYKLEDILEPKLEKEVQIPIGKFNDKDVFIKNGKFGIYAECDGKMKSLKELGKRDITTISLEEVIPYLKEEINLIRRISNDLSIRKGPKGDYLFYKTSKMKKPKFFAVLPFNKDTNEHYRTCDDTILKAWINKQYF</sequence>
<dbReference type="EC" id="5.6.2.1" evidence="3"/>
<evidence type="ECO:0000256" key="4">
    <source>
        <dbReference type="ARBA" id="ARBA00023029"/>
    </source>
</evidence>
<dbReference type="GO" id="GO:0003677">
    <property type="term" value="F:DNA binding"/>
    <property type="evidence" value="ECO:0007669"/>
    <property type="project" value="UniProtKB-KW"/>
</dbReference>
<dbReference type="Gene3D" id="1.10.460.10">
    <property type="entry name" value="Topoisomerase I, domain 2"/>
    <property type="match status" value="1"/>
</dbReference>
<dbReference type="InterPro" id="IPR023405">
    <property type="entry name" value="Topo_IA_core_domain"/>
</dbReference>
<protein>
    <recommendedName>
        <fullName evidence="3">DNA topoisomerase</fullName>
        <ecNumber evidence="3">5.6.2.1</ecNumber>
    </recommendedName>
</protein>
<evidence type="ECO:0000259" key="8">
    <source>
        <dbReference type="PROSITE" id="PS52039"/>
    </source>
</evidence>
<dbReference type="CDD" id="cd00186">
    <property type="entry name" value="TOP1Ac"/>
    <property type="match status" value="1"/>
</dbReference>
<dbReference type="PROSITE" id="PS00396">
    <property type="entry name" value="TOPO_IA_1"/>
    <property type="match status" value="1"/>
</dbReference>
<dbReference type="GO" id="GO:0003917">
    <property type="term" value="F:DNA topoisomerase type I (single strand cut, ATP-independent) activity"/>
    <property type="evidence" value="ECO:0007669"/>
    <property type="project" value="UniProtKB-EC"/>
</dbReference>
<evidence type="ECO:0000313" key="9">
    <source>
        <dbReference type="EMBL" id="QHU30951.1"/>
    </source>
</evidence>